<dbReference type="AlphaFoldDB" id="R7WKZ8"/>
<dbReference type="EMBL" id="APMY01000077">
    <property type="protein sequence ID" value="EOM75972.1"/>
    <property type="molecule type" value="Genomic_DNA"/>
</dbReference>
<feature type="compositionally biased region" description="Basic and acidic residues" evidence="1">
    <location>
        <begin position="52"/>
        <end position="62"/>
    </location>
</feature>
<reference evidence="2 3" key="1">
    <citation type="journal article" date="2013" name="Genome Announc.">
        <title>Draft Genome Sequence of Rhodococcus rhodnii Strain LMG5362, a Symbiont of Rhodnius prolixus (Hemiptera, Reduviidae, Triatominae), the Principle Vector of Trypanosoma cruzi.</title>
        <authorList>
            <person name="Pachebat J.A."/>
            <person name="van Keulen G."/>
            <person name="Whitten M.M."/>
            <person name="Girdwood S."/>
            <person name="Del Sol R."/>
            <person name="Dyson P.J."/>
            <person name="Facey P.D."/>
        </authorList>
    </citation>
    <scope>NUCLEOTIDE SEQUENCE [LARGE SCALE GENOMIC DNA]</scope>
    <source>
        <strain evidence="2 3">LMG 5362</strain>
    </source>
</reference>
<feature type="region of interest" description="Disordered" evidence="1">
    <location>
        <begin position="27"/>
        <end position="62"/>
    </location>
</feature>
<dbReference type="PATRIC" id="fig|1273125.3.peg.2501"/>
<evidence type="ECO:0000313" key="2">
    <source>
        <dbReference type="EMBL" id="EOM75972.1"/>
    </source>
</evidence>
<sequence>MPRRTGRPATQLVPGPREVRRSIRSRHLTHGHSSSIAARAADCSPVAPDGPHQQERPRLHHP</sequence>
<keyword evidence="3" id="KW-1185">Reference proteome</keyword>
<proteinExistence type="predicted"/>
<accession>R7WKZ8</accession>
<organism evidence="2 3">
    <name type="scientific">Rhodococcus rhodnii LMG 5362</name>
    <dbReference type="NCBI Taxonomy" id="1273125"/>
    <lineage>
        <taxon>Bacteria</taxon>
        <taxon>Bacillati</taxon>
        <taxon>Actinomycetota</taxon>
        <taxon>Actinomycetes</taxon>
        <taxon>Mycobacteriales</taxon>
        <taxon>Nocardiaceae</taxon>
        <taxon>Rhodococcus</taxon>
    </lineage>
</organism>
<name>R7WKZ8_9NOCA</name>
<dbReference type="Proteomes" id="UP000013525">
    <property type="component" value="Unassembled WGS sequence"/>
</dbReference>
<protein>
    <submittedName>
        <fullName evidence="2">Uncharacterized protein</fullName>
    </submittedName>
</protein>
<evidence type="ECO:0000256" key="1">
    <source>
        <dbReference type="SAM" id="MobiDB-lite"/>
    </source>
</evidence>
<comment type="caution">
    <text evidence="2">The sequence shown here is derived from an EMBL/GenBank/DDBJ whole genome shotgun (WGS) entry which is preliminary data.</text>
</comment>
<gene>
    <name evidence="2" type="ORF">Rrhod_2620</name>
</gene>
<evidence type="ECO:0000313" key="3">
    <source>
        <dbReference type="Proteomes" id="UP000013525"/>
    </source>
</evidence>